<name>A0A1G1XBS2_9BACT</name>
<reference evidence="3 4" key="1">
    <citation type="journal article" date="2016" name="Nat. Commun.">
        <title>Thousands of microbial genomes shed light on interconnected biogeochemical processes in an aquifer system.</title>
        <authorList>
            <person name="Anantharaman K."/>
            <person name="Brown C.T."/>
            <person name="Hug L.A."/>
            <person name="Sharon I."/>
            <person name="Castelle C.J."/>
            <person name="Probst A.J."/>
            <person name="Thomas B.C."/>
            <person name="Singh A."/>
            <person name="Wilkins M.J."/>
            <person name="Karaoz U."/>
            <person name="Brodie E.L."/>
            <person name="Williams K.H."/>
            <person name="Hubbard S.S."/>
            <person name="Banfield J.F."/>
        </authorList>
    </citation>
    <scope>NUCLEOTIDE SEQUENCE [LARGE SCALE GENOMIC DNA]</scope>
</reference>
<gene>
    <name evidence="3" type="ORF">A3E36_02040</name>
</gene>
<organism evidence="3 4">
    <name type="scientific">Candidatus Andersenbacteria bacterium RIFCSPHIGHO2_12_FULL_45_11b</name>
    <dbReference type="NCBI Taxonomy" id="1797282"/>
    <lineage>
        <taxon>Bacteria</taxon>
        <taxon>Candidatus Anderseniibacteriota</taxon>
    </lineage>
</organism>
<dbReference type="Gene3D" id="3.40.50.150">
    <property type="entry name" value="Vaccinia Virus protein VP39"/>
    <property type="match status" value="1"/>
</dbReference>
<comment type="caution">
    <text evidence="3">The sequence shown here is derived from an EMBL/GenBank/DDBJ whole genome shotgun (WGS) entry which is preliminary data.</text>
</comment>
<sequence>MTKKPQKRTRETQYNVQIETANEKGVAQMGLSTSYLWHHDPKHLLFTLSRYKFAAKMLAGKKNVAEVGCGDAFGSRLIATNVYHLDGYDFDPVFIENASTINDAVPNMSFYIHDILKKGLPEVYDAIYSLDVLEHIPPAQEKKFMKNMVTSLTPGGVCIAGTPNITSQTYASEQSKLGHINCKSQDELKKLFEKYFSTVFMFSMNDEVVHTGYGPMAHYLFAVGIGVK</sequence>
<protein>
    <recommendedName>
        <fullName evidence="2">Methyltransferase domain-containing protein</fullName>
    </recommendedName>
</protein>
<dbReference type="Proteomes" id="UP000177941">
    <property type="component" value="Unassembled WGS sequence"/>
</dbReference>
<dbReference type="Pfam" id="PF13649">
    <property type="entry name" value="Methyltransf_25"/>
    <property type="match status" value="1"/>
</dbReference>
<dbReference type="PANTHER" id="PTHR43861:SF3">
    <property type="entry name" value="PUTATIVE (AFU_ORTHOLOGUE AFUA_2G14390)-RELATED"/>
    <property type="match status" value="1"/>
</dbReference>
<proteinExistence type="predicted"/>
<dbReference type="EMBL" id="MHHS01000013">
    <property type="protein sequence ID" value="OGY37286.1"/>
    <property type="molecule type" value="Genomic_DNA"/>
</dbReference>
<dbReference type="PANTHER" id="PTHR43861">
    <property type="entry name" value="TRANS-ACONITATE 2-METHYLTRANSFERASE-RELATED"/>
    <property type="match status" value="1"/>
</dbReference>
<keyword evidence="1" id="KW-0808">Transferase</keyword>
<evidence type="ECO:0000256" key="1">
    <source>
        <dbReference type="ARBA" id="ARBA00022679"/>
    </source>
</evidence>
<evidence type="ECO:0000259" key="2">
    <source>
        <dbReference type="Pfam" id="PF13649"/>
    </source>
</evidence>
<accession>A0A1G1XBS2</accession>
<dbReference type="AlphaFoldDB" id="A0A1G1XBS2"/>
<dbReference type="SUPFAM" id="SSF53335">
    <property type="entry name" value="S-adenosyl-L-methionine-dependent methyltransferases"/>
    <property type="match status" value="1"/>
</dbReference>
<dbReference type="CDD" id="cd02440">
    <property type="entry name" value="AdoMet_MTases"/>
    <property type="match status" value="1"/>
</dbReference>
<evidence type="ECO:0000313" key="3">
    <source>
        <dbReference type="EMBL" id="OGY37286.1"/>
    </source>
</evidence>
<dbReference type="GO" id="GO:0016740">
    <property type="term" value="F:transferase activity"/>
    <property type="evidence" value="ECO:0007669"/>
    <property type="project" value="UniProtKB-KW"/>
</dbReference>
<feature type="domain" description="Methyltransferase" evidence="2">
    <location>
        <begin position="64"/>
        <end position="156"/>
    </location>
</feature>
<dbReference type="InterPro" id="IPR041698">
    <property type="entry name" value="Methyltransf_25"/>
</dbReference>
<dbReference type="InterPro" id="IPR029063">
    <property type="entry name" value="SAM-dependent_MTases_sf"/>
</dbReference>
<evidence type="ECO:0000313" key="4">
    <source>
        <dbReference type="Proteomes" id="UP000177941"/>
    </source>
</evidence>